<evidence type="ECO:0000256" key="5">
    <source>
        <dbReference type="ARBA" id="ARBA00023136"/>
    </source>
</evidence>
<comment type="subcellular location">
    <subcellularLocation>
        <location evidence="1">Cell membrane</location>
        <topology evidence="1">Multi-pass membrane protein</topology>
    </subcellularLocation>
</comment>
<evidence type="ECO:0000256" key="2">
    <source>
        <dbReference type="ARBA" id="ARBA00022475"/>
    </source>
</evidence>
<dbReference type="KEGG" id="qdo:H9Q78_12875"/>
<dbReference type="PANTHER" id="PTHR30086:SF20">
    <property type="entry name" value="ARGININE EXPORTER PROTEIN ARGO-RELATED"/>
    <property type="match status" value="1"/>
</dbReference>
<evidence type="ECO:0000256" key="3">
    <source>
        <dbReference type="ARBA" id="ARBA00022692"/>
    </source>
</evidence>
<dbReference type="PANTHER" id="PTHR30086">
    <property type="entry name" value="ARGININE EXPORTER PROTEIN ARGO"/>
    <property type="match status" value="1"/>
</dbReference>
<dbReference type="Proteomes" id="UP000515823">
    <property type="component" value="Chromosome"/>
</dbReference>
<evidence type="ECO:0000256" key="1">
    <source>
        <dbReference type="ARBA" id="ARBA00004651"/>
    </source>
</evidence>
<dbReference type="InterPro" id="IPR001123">
    <property type="entry name" value="LeuE-type"/>
</dbReference>
<organism evidence="7 8">
    <name type="scientific">Qiania dongpingensis</name>
    <dbReference type="NCBI Taxonomy" id="2763669"/>
    <lineage>
        <taxon>Bacteria</taxon>
        <taxon>Bacillati</taxon>
        <taxon>Bacillota</taxon>
        <taxon>Clostridia</taxon>
        <taxon>Lachnospirales</taxon>
        <taxon>Lachnospiraceae</taxon>
        <taxon>Qiania</taxon>
    </lineage>
</organism>
<protein>
    <submittedName>
        <fullName evidence="7">LysE family transporter</fullName>
    </submittedName>
</protein>
<dbReference type="AlphaFoldDB" id="A0A7G9G3D1"/>
<dbReference type="Pfam" id="PF01810">
    <property type="entry name" value="LysE"/>
    <property type="match status" value="1"/>
</dbReference>
<name>A0A7G9G3D1_9FIRM</name>
<keyword evidence="4 6" id="KW-1133">Transmembrane helix</keyword>
<evidence type="ECO:0000313" key="8">
    <source>
        <dbReference type="Proteomes" id="UP000515823"/>
    </source>
</evidence>
<feature type="transmembrane region" description="Helical" evidence="6">
    <location>
        <begin position="39"/>
        <end position="60"/>
    </location>
</feature>
<keyword evidence="5 6" id="KW-0472">Membrane</keyword>
<dbReference type="GO" id="GO:0005886">
    <property type="term" value="C:plasma membrane"/>
    <property type="evidence" value="ECO:0007669"/>
    <property type="project" value="UniProtKB-SubCell"/>
</dbReference>
<feature type="transmembrane region" description="Helical" evidence="6">
    <location>
        <begin position="146"/>
        <end position="170"/>
    </location>
</feature>
<feature type="transmembrane region" description="Helical" evidence="6">
    <location>
        <begin position="72"/>
        <end position="91"/>
    </location>
</feature>
<reference evidence="7 8" key="1">
    <citation type="submission" date="2020-08" db="EMBL/GenBank/DDBJ databases">
        <authorList>
            <person name="Liu C."/>
            <person name="Sun Q."/>
        </authorList>
    </citation>
    <scope>NUCLEOTIDE SEQUENCE [LARGE SCALE GENOMIC DNA]</scope>
    <source>
        <strain evidence="7 8">NSJ-38</strain>
    </source>
</reference>
<dbReference type="GO" id="GO:0015171">
    <property type="term" value="F:amino acid transmembrane transporter activity"/>
    <property type="evidence" value="ECO:0007669"/>
    <property type="project" value="TreeGrafter"/>
</dbReference>
<evidence type="ECO:0000313" key="7">
    <source>
        <dbReference type="EMBL" id="QNM05313.1"/>
    </source>
</evidence>
<feature type="transmembrane region" description="Helical" evidence="6">
    <location>
        <begin position="6"/>
        <end position="27"/>
    </location>
</feature>
<feature type="transmembrane region" description="Helical" evidence="6">
    <location>
        <begin position="182"/>
        <end position="202"/>
    </location>
</feature>
<keyword evidence="3 6" id="KW-0812">Transmembrane</keyword>
<gene>
    <name evidence="7" type="ORF">H9Q78_12875</name>
</gene>
<dbReference type="RefSeq" id="WP_249302209.1">
    <property type="nucleotide sequence ID" value="NZ_CP060634.1"/>
</dbReference>
<keyword evidence="8" id="KW-1185">Reference proteome</keyword>
<keyword evidence="2" id="KW-1003">Cell membrane</keyword>
<accession>A0A7G9G3D1</accession>
<evidence type="ECO:0000256" key="4">
    <source>
        <dbReference type="ARBA" id="ARBA00022989"/>
    </source>
</evidence>
<dbReference type="EMBL" id="CP060634">
    <property type="protein sequence ID" value="QNM05313.1"/>
    <property type="molecule type" value="Genomic_DNA"/>
</dbReference>
<feature type="transmembrane region" description="Helical" evidence="6">
    <location>
        <begin position="111"/>
        <end position="134"/>
    </location>
</feature>
<proteinExistence type="predicted"/>
<sequence>MAGYFLRGILIGLLFGIPVGAVGAMTLQRTWSFGFRAGLLTGLGSSVADCLYAIVGAFGLTLISDFLLQHQTIINLLGGGLILIMGIRLIVKKTEAVVTEAEAARGAKMFLSSFAIGITNPAAILTFLFAFSYFGISGTAGLLEGTGLVCGVFIGTYIWWTALSAAACAIRKKTGSRSFRQMNKVFGGILTVFGAVVFLRLLL</sequence>
<evidence type="ECO:0000256" key="6">
    <source>
        <dbReference type="SAM" id="Phobius"/>
    </source>
</evidence>